<organism evidence="3 4">
    <name type="scientific">Nephila pilipes</name>
    <name type="common">Giant wood spider</name>
    <name type="synonym">Nephila maculata</name>
    <dbReference type="NCBI Taxonomy" id="299642"/>
    <lineage>
        <taxon>Eukaryota</taxon>
        <taxon>Metazoa</taxon>
        <taxon>Ecdysozoa</taxon>
        <taxon>Arthropoda</taxon>
        <taxon>Chelicerata</taxon>
        <taxon>Arachnida</taxon>
        <taxon>Araneae</taxon>
        <taxon>Araneomorphae</taxon>
        <taxon>Entelegynae</taxon>
        <taxon>Araneoidea</taxon>
        <taxon>Nephilidae</taxon>
        <taxon>Nephila</taxon>
    </lineage>
</organism>
<proteinExistence type="predicted"/>
<dbReference type="PANTHER" id="PTHR47055">
    <property type="entry name" value="DDE_TNP_1_7 DOMAIN-CONTAINING PROTEIN"/>
    <property type="match status" value="1"/>
</dbReference>
<name>A0A8X6QSV7_NEPPI</name>
<dbReference type="InterPro" id="IPR029526">
    <property type="entry name" value="PGBD"/>
</dbReference>
<reference evidence="3" key="1">
    <citation type="submission" date="2020-08" db="EMBL/GenBank/DDBJ databases">
        <title>Multicomponent nature underlies the extraordinary mechanical properties of spider dragline silk.</title>
        <authorList>
            <person name="Kono N."/>
            <person name="Nakamura H."/>
            <person name="Mori M."/>
            <person name="Yoshida Y."/>
            <person name="Ohtoshi R."/>
            <person name="Malay A.D."/>
            <person name="Moran D.A.P."/>
            <person name="Tomita M."/>
            <person name="Numata K."/>
            <person name="Arakawa K."/>
        </authorList>
    </citation>
    <scope>NUCLEOTIDE SEQUENCE</scope>
</reference>
<sequence>MAELSDDDTFNLADIYLDPPSNEVIDEDCGKEDCIDMNNLTGGPLRANLVVNLWRIHQDKQIIGESDGEDEHEIVTHNRNRIKKKQKFPPNIRNWSRNELPENNTFQFIWNGAKPPFLNIIWHPISLFELFLNDEIIEHILEQSILYAGQKGDHDFVIGAEDLKLFFTILFTSGYNVLPRRRMYWENSSDLKNNAISEGLSTV</sequence>
<evidence type="ECO:0000313" key="3">
    <source>
        <dbReference type="EMBL" id="GFU29337.1"/>
    </source>
</evidence>
<dbReference type="GO" id="GO:0043565">
    <property type="term" value="F:sequence-specific DNA binding"/>
    <property type="evidence" value="ECO:0007669"/>
    <property type="project" value="TreeGrafter"/>
</dbReference>
<accession>A0A8X6QSV7</accession>
<keyword evidence="4" id="KW-1185">Reference proteome</keyword>
<evidence type="ECO:0000313" key="2">
    <source>
        <dbReference type="EMBL" id="GFS77487.1"/>
    </source>
</evidence>
<protein>
    <submittedName>
        <fullName evidence="3">PiggyBac transposable element-derived protein 3</fullName>
    </submittedName>
</protein>
<dbReference type="AlphaFoldDB" id="A0A8X6QSV7"/>
<dbReference type="OrthoDB" id="6428043at2759"/>
<dbReference type="PANTHER" id="PTHR47055:SF3">
    <property type="entry name" value="PHORBOL-ESTER_DAG-TYPE DOMAIN-CONTAINING PROTEIN"/>
    <property type="match status" value="1"/>
</dbReference>
<evidence type="ECO:0000259" key="1">
    <source>
        <dbReference type="Pfam" id="PF13843"/>
    </source>
</evidence>
<dbReference type="InterPro" id="IPR052638">
    <property type="entry name" value="PiggyBac_TE-derived"/>
</dbReference>
<dbReference type="EMBL" id="BMAW01002213">
    <property type="protein sequence ID" value="GFS77487.1"/>
    <property type="molecule type" value="Genomic_DNA"/>
</dbReference>
<dbReference type="Pfam" id="PF13843">
    <property type="entry name" value="DDE_Tnp_1_7"/>
    <property type="match status" value="1"/>
</dbReference>
<feature type="domain" description="PiggyBac transposable element-derived protein" evidence="1">
    <location>
        <begin position="124"/>
        <end position="199"/>
    </location>
</feature>
<dbReference type="EMBL" id="BMAW01129192">
    <property type="protein sequence ID" value="GFU29337.1"/>
    <property type="molecule type" value="Genomic_DNA"/>
</dbReference>
<dbReference type="Proteomes" id="UP000887013">
    <property type="component" value="Unassembled WGS sequence"/>
</dbReference>
<gene>
    <name evidence="3" type="primary">X975_21614</name>
    <name evidence="2" type="ORF">NPIL_15171</name>
    <name evidence="3" type="ORF">NPIL_558201</name>
</gene>
<comment type="caution">
    <text evidence="3">The sequence shown here is derived from an EMBL/GenBank/DDBJ whole genome shotgun (WGS) entry which is preliminary data.</text>
</comment>
<evidence type="ECO:0000313" key="4">
    <source>
        <dbReference type="Proteomes" id="UP000887013"/>
    </source>
</evidence>